<evidence type="ECO:0000256" key="4">
    <source>
        <dbReference type="ARBA" id="ARBA00022485"/>
    </source>
</evidence>
<name>H3KE10_9BURK</name>
<evidence type="ECO:0000256" key="1">
    <source>
        <dbReference type="ARBA" id="ARBA00001966"/>
    </source>
</evidence>
<reference evidence="11 12" key="1">
    <citation type="submission" date="2011-11" db="EMBL/GenBank/DDBJ databases">
        <authorList>
            <person name="Weinstock G."/>
            <person name="Sodergren E."/>
            <person name="Clifton S."/>
            <person name="Fulton L."/>
            <person name="Fulton B."/>
            <person name="Courtney L."/>
            <person name="Fronick C."/>
            <person name="Harrison M."/>
            <person name="Strong C."/>
            <person name="Farmer C."/>
            <person name="Delahaunty K."/>
            <person name="Markovic C."/>
            <person name="Hall O."/>
            <person name="Minx P."/>
            <person name="Tomlinson C."/>
            <person name="Mitreva M."/>
            <person name="Hou S."/>
            <person name="Chen J."/>
            <person name="Wollam A."/>
            <person name="Pepin K.H."/>
            <person name="Johnson M."/>
            <person name="Bhonagiri V."/>
            <person name="Zhang X."/>
            <person name="Suruliraj S."/>
            <person name="Warren W."/>
            <person name="Chinwalla A."/>
            <person name="Mardis E.R."/>
            <person name="Wilson R.K."/>
        </authorList>
    </citation>
    <scope>NUCLEOTIDE SEQUENCE [LARGE SCALE GENOMIC DNA]</scope>
    <source>
        <strain evidence="11 12">YIT 11816</strain>
    </source>
</reference>
<dbReference type="GO" id="GO:0046872">
    <property type="term" value="F:metal ion binding"/>
    <property type="evidence" value="ECO:0007669"/>
    <property type="project" value="UniProtKB-KW"/>
</dbReference>
<sequence length="204" mass="22060">MKQLGFFIDASKCTGCKTCTVACKDAHDSPVGINFRHVLEYAGGGWRQDRSTGAWHQDVFAYYLSIGCNHCADPACVKVCPTKAHYKRKEDGLVVIDAAKCIGCGMCAKACPYGAPQLNPDLRKMTKCDGCLDRLERGLGPICVESCTQRAIEFGDIEELRKRHGDLAAIAPLPAAEVTKPSLVIKAPKRAKPVGDTSGTTYVH</sequence>
<feature type="domain" description="4Fe-4S ferredoxin-type" evidence="10">
    <location>
        <begin position="92"/>
        <end position="121"/>
    </location>
</feature>
<keyword evidence="12" id="KW-1185">Reference proteome</keyword>
<dbReference type="Gene3D" id="3.30.70.20">
    <property type="match status" value="2"/>
</dbReference>
<dbReference type="Pfam" id="PF13247">
    <property type="entry name" value="Fer4_11"/>
    <property type="match status" value="1"/>
</dbReference>
<keyword evidence="3" id="KW-0813">Transport</keyword>
<keyword evidence="7" id="KW-0249">Electron transport</keyword>
<dbReference type="PROSITE" id="PS00198">
    <property type="entry name" value="4FE4S_FER_1"/>
    <property type="match status" value="1"/>
</dbReference>
<organism evidence="11 12">
    <name type="scientific">Sutterella parvirubra YIT 11816</name>
    <dbReference type="NCBI Taxonomy" id="762967"/>
    <lineage>
        <taxon>Bacteria</taxon>
        <taxon>Pseudomonadati</taxon>
        <taxon>Pseudomonadota</taxon>
        <taxon>Betaproteobacteria</taxon>
        <taxon>Burkholderiales</taxon>
        <taxon>Sutterellaceae</taxon>
        <taxon>Sutterella</taxon>
    </lineage>
</organism>
<dbReference type="Pfam" id="PF12797">
    <property type="entry name" value="Fer4_2"/>
    <property type="match status" value="1"/>
</dbReference>
<gene>
    <name evidence="11" type="ORF">HMPREF9440_00971</name>
</gene>
<comment type="caution">
    <text evidence="11">The sequence shown here is derived from an EMBL/GenBank/DDBJ whole genome shotgun (WGS) entry which is preliminary data.</text>
</comment>
<keyword evidence="8" id="KW-0408">Iron</keyword>
<dbReference type="InterPro" id="IPR014297">
    <property type="entry name" value="DMSO_DmsB"/>
</dbReference>
<keyword evidence="4" id="KW-0004">4Fe-4S</keyword>
<dbReference type="Proteomes" id="UP000004956">
    <property type="component" value="Unassembled WGS sequence"/>
</dbReference>
<keyword evidence="9" id="KW-0411">Iron-sulfur</keyword>
<dbReference type="RefSeq" id="WP_008541743.1">
    <property type="nucleotide sequence ID" value="NZ_JH604937.1"/>
</dbReference>
<accession>H3KE10</accession>
<comment type="function">
    <text evidence="2">Electron transfer subunit of the terminal reductase during anaerobic growth on various sulfoxide and N-oxide compounds.</text>
</comment>
<keyword evidence="5" id="KW-0479">Metal-binding</keyword>
<dbReference type="CDD" id="cd16371">
    <property type="entry name" value="DMSOR_beta_like"/>
    <property type="match status" value="1"/>
</dbReference>
<dbReference type="PROSITE" id="PS51379">
    <property type="entry name" value="4FE4S_FER_2"/>
    <property type="match status" value="2"/>
</dbReference>
<dbReference type="EMBL" id="AFBQ01000131">
    <property type="protein sequence ID" value="EHY31654.1"/>
    <property type="molecule type" value="Genomic_DNA"/>
</dbReference>
<comment type="cofactor">
    <cofactor evidence="1">
        <name>[4Fe-4S] cluster</name>
        <dbReference type="ChEBI" id="CHEBI:49883"/>
    </cofactor>
</comment>
<evidence type="ECO:0000256" key="2">
    <source>
        <dbReference type="ARBA" id="ARBA00003584"/>
    </source>
</evidence>
<dbReference type="SUPFAM" id="SSF54862">
    <property type="entry name" value="4Fe-4S ferredoxins"/>
    <property type="match status" value="1"/>
</dbReference>
<dbReference type="InterPro" id="IPR050954">
    <property type="entry name" value="ET_IronSulfur_Cluster-Binding"/>
</dbReference>
<dbReference type="PANTHER" id="PTHR43177">
    <property type="entry name" value="PROTEIN NRFC"/>
    <property type="match status" value="1"/>
</dbReference>
<evidence type="ECO:0000313" key="11">
    <source>
        <dbReference type="EMBL" id="EHY31654.1"/>
    </source>
</evidence>
<evidence type="ECO:0000256" key="6">
    <source>
        <dbReference type="ARBA" id="ARBA00022737"/>
    </source>
</evidence>
<keyword evidence="6" id="KW-0677">Repeat</keyword>
<feature type="domain" description="4Fe-4S ferredoxin-type" evidence="10">
    <location>
        <begin position="4"/>
        <end position="32"/>
    </location>
</feature>
<protein>
    <submittedName>
        <fullName evidence="11">Dimethylsulfoxide reductase, chain B</fullName>
    </submittedName>
</protein>
<evidence type="ECO:0000256" key="9">
    <source>
        <dbReference type="ARBA" id="ARBA00023014"/>
    </source>
</evidence>
<evidence type="ECO:0000256" key="7">
    <source>
        <dbReference type="ARBA" id="ARBA00022982"/>
    </source>
</evidence>
<proteinExistence type="predicted"/>
<dbReference type="AlphaFoldDB" id="H3KE10"/>
<dbReference type="InterPro" id="IPR017896">
    <property type="entry name" value="4Fe4S_Fe-S-bd"/>
</dbReference>
<evidence type="ECO:0000313" key="12">
    <source>
        <dbReference type="Proteomes" id="UP000004956"/>
    </source>
</evidence>
<dbReference type="NCBIfam" id="TIGR02951">
    <property type="entry name" value="DMSO_dmsB"/>
    <property type="match status" value="1"/>
</dbReference>
<dbReference type="PATRIC" id="fig|762967.3.peg.773"/>
<dbReference type="PANTHER" id="PTHR43177:SF5">
    <property type="entry name" value="ANAEROBIC DIMETHYL SULFOXIDE REDUCTASE CHAIN B-RELATED"/>
    <property type="match status" value="1"/>
</dbReference>
<evidence type="ECO:0000256" key="3">
    <source>
        <dbReference type="ARBA" id="ARBA00022448"/>
    </source>
</evidence>
<dbReference type="STRING" id="762967.HMPREF9440_00971"/>
<dbReference type="OrthoDB" id="9779457at2"/>
<dbReference type="InterPro" id="IPR017900">
    <property type="entry name" value="4Fe4S_Fe_S_CS"/>
</dbReference>
<evidence type="ECO:0000259" key="10">
    <source>
        <dbReference type="PROSITE" id="PS51379"/>
    </source>
</evidence>
<dbReference type="GO" id="GO:0051539">
    <property type="term" value="F:4 iron, 4 sulfur cluster binding"/>
    <property type="evidence" value="ECO:0007669"/>
    <property type="project" value="UniProtKB-KW"/>
</dbReference>
<evidence type="ECO:0000256" key="8">
    <source>
        <dbReference type="ARBA" id="ARBA00023004"/>
    </source>
</evidence>
<evidence type="ECO:0000256" key="5">
    <source>
        <dbReference type="ARBA" id="ARBA00022723"/>
    </source>
</evidence>
<dbReference type="HOGENOM" id="CLU_043374_2_0_4"/>